<keyword evidence="4 8" id="KW-0032">Aminotransferase</keyword>
<dbReference type="GO" id="GO:0030170">
    <property type="term" value="F:pyridoxal phosphate binding"/>
    <property type="evidence" value="ECO:0007669"/>
    <property type="project" value="InterPro"/>
</dbReference>
<comment type="cofactor">
    <cofactor evidence="1 8">
        <name>pyridoxal 5'-phosphate</name>
        <dbReference type="ChEBI" id="CHEBI:597326"/>
    </cofactor>
</comment>
<evidence type="ECO:0000256" key="8">
    <source>
        <dbReference type="RuleBase" id="RU000481"/>
    </source>
</evidence>
<comment type="similarity">
    <text evidence="2 8">Belongs to the class-I pyridoxal-phosphate-dependent aminotransferase family.</text>
</comment>
<dbReference type="OrthoDB" id="9763453at2"/>
<dbReference type="InterPro" id="IPR050596">
    <property type="entry name" value="AspAT/PAT-like"/>
</dbReference>
<keyword evidence="11" id="KW-1185">Reference proteome</keyword>
<evidence type="ECO:0000259" key="9">
    <source>
        <dbReference type="Pfam" id="PF00155"/>
    </source>
</evidence>
<comment type="subunit">
    <text evidence="3">Homodimer.</text>
</comment>
<dbReference type="FunFam" id="3.40.640.10:FF:000033">
    <property type="entry name" value="Aspartate aminotransferase"/>
    <property type="match status" value="1"/>
</dbReference>
<organism evidence="10 11">
    <name type="scientific">Phreatobacter cathodiphilus</name>
    <dbReference type="NCBI Taxonomy" id="1868589"/>
    <lineage>
        <taxon>Bacteria</taxon>
        <taxon>Pseudomonadati</taxon>
        <taxon>Pseudomonadota</taxon>
        <taxon>Alphaproteobacteria</taxon>
        <taxon>Hyphomicrobiales</taxon>
        <taxon>Phreatobacteraceae</taxon>
        <taxon>Phreatobacter</taxon>
    </lineage>
</organism>
<evidence type="ECO:0000256" key="7">
    <source>
        <dbReference type="ARBA" id="ARBA00049185"/>
    </source>
</evidence>
<evidence type="ECO:0000256" key="6">
    <source>
        <dbReference type="ARBA" id="ARBA00022898"/>
    </source>
</evidence>
<evidence type="ECO:0000313" key="11">
    <source>
        <dbReference type="Proteomes" id="UP000237889"/>
    </source>
</evidence>
<evidence type="ECO:0000256" key="4">
    <source>
        <dbReference type="ARBA" id="ARBA00022576"/>
    </source>
</evidence>
<dbReference type="Proteomes" id="UP000237889">
    <property type="component" value="Chromosome"/>
</dbReference>
<dbReference type="Pfam" id="PF00155">
    <property type="entry name" value="Aminotran_1_2"/>
    <property type="match status" value="1"/>
</dbReference>
<dbReference type="PANTHER" id="PTHR46383">
    <property type="entry name" value="ASPARTATE AMINOTRANSFERASE"/>
    <property type="match status" value="1"/>
</dbReference>
<dbReference type="SUPFAM" id="SSF53383">
    <property type="entry name" value="PLP-dependent transferases"/>
    <property type="match status" value="1"/>
</dbReference>
<dbReference type="InterPro" id="IPR004839">
    <property type="entry name" value="Aminotransferase_I/II_large"/>
</dbReference>
<evidence type="ECO:0000256" key="1">
    <source>
        <dbReference type="ARBA" id="ARBA00001933"/>
    </source>
</evidence>
<evidence type="ECO:0000256" key="2">
    <source>
        <dbReference type="ARBA" id="ARBA00007441"/>
    </source>
</evidence>
<dbReference type="InterPro" id="IPR004838">
    <property type="entry name" value="NHTrfase_class1_PyrdxlP-BS"/>
</dbReference>
<dbReference type="InterPro" id="IPR015422">
    <property type="entry name" value="PyrdxlP-dep_Trfase_small"/>
</dbReference>
<dbReference type="PANTHER" id="PTHR46383:SF1">
    <property type="entry name" value="ASPARTATE AMINOTRANSFERASE"/>
    <property type="match status" value="1"/>
</dbReference>
<comment type="catalytic activity">
    <reaction evidence="7">
        <text>L-aspartate + 2-oxoglutarate = oxaloacetate + L-glutamate</text>
        <dbReference type="Rhea" id="RHEA:21824"/>
        <dbReference type="ChEBI" id="CHEBI:16452"/>
        <dbReference type="ChEBI" id="CHEBI:16810"/>
        <dbReference type="ChEBI" id="CHEBI:29985"/>
        <dbReference type="ChEBI" id="CHEBI:29991"/>
        <dbReference type="EC" id="2.6.1.1"/>
    </reaction>
</comment>
<dbReference type="GO" id="GO:0006520">
    <property type="term" value="P:amino acid metabolic process"/>
    <property type="evidence" value="ECO:0007669"/>
    <property type="project" value="InterPro"/>
</dbReference>
<dbReference type="CDD" id="cd00609">
    <property type="entry name" value="AAT_like"/>
    <property type="match status" value="1"/>
</dbReference>
<dbReference type="PROSITE" id="PS00105">
    <property type="entry name" value="AA_TRANSFER_CLASS_1"/>
    <property type="match status" value="1"/>
</dbReference>
<dbReference type="RefSeq" id="WP_106749000.1">
    <property type="nucleotide sequence ID" value="NZ_CP027668.1"/>
</dbReference>
<accession>A0A2S0NBW3</accession>
<dbReference type="InterPro" id="IPR015424">
    <property type="entry name" value="PyrdxlP-dep_Trfase"/>
</dbReference>
<keyword evidence="5 8" id="KW-0808">Transferase</keyword>
<dbReference type="KEGG" id="phr:C6569_11610"/>
<keyword evidence="6" id="KW-0663">Pyridoxal phosphate</keyword>
<sequence>MAFLADALKRVKPSATIAMAQKARDLNAQGKKVISLSAGEPDFDTPDNIKMAAVKAIAEGKTKYTPVSGITELRQAIVAKFKRENGLDYKWQQAIVCTGGKQVLFNAFLATLNPGDEVLIPAPYWVSYPEMVALCGGTPTFVSAGPETNYKLTAEALDKAITPKTKWFIFNSPSNPTGAAYTREELKALTDVLLKHPQVWILTDDMYEHLVYGEFTFTTPAQVEPALYERTLTMNGTSKAYSMTGWRIGYAAGPEHLIKAMDLVQGQQTSGTSSISQWAAVEALNGTQDYIPVRRKAFEQRRDLVVSMLNQANGLSCPTPEGAFYVYPSLKGVIGKKTSAGKVIATDEDFAMELVESEGVAIVHGSAFGLGPAFRLSYAESTEVLTSACEKIQKFCAELR</sequence>
<protein>
    <recommendedName>
        <fullName evidence="8">Aminotransferase</fullName>
        <ecNumber evidence="8">2.6.1.-</ecNumber>
    </recommendedName>
</protein>
<dbReference type="EC" id="2.6.1.-" evidence="8"/>
<evidence type="ECO:0000256" key="3">
    <source>
        <dbReference type="ARBA" id="ARBA00011738"/>
    </source>
</evidence>
<feature type="domain" description="Aminotransferase class I/classII large" evidence="9">
    <location>
        <begin position="31"/>
        <end position="392"/>
    </location>
</feature>
<dbReference type="InterPro" id="IPR015421">
    <property type="entry name" value="PyrdxlP-dep_Trfase_major"/>
</dbReference>
<gene>
    <name evidence="10" type="ORF">C6569_11610</name>
</gene>
<dbReference type="Gene3D" id="3.40.640.10">
    <property type="entry name" value="Type I PLP-dependent aspartate aminotransferase-like (Major domain)"/>
    <property type="match status" value="1"/>
</dbReference>
<dbReference type="Gene3D" id="3.90.1150.10">
    <property type="entry name" value="Aspartate Aminotransferase, domain 1"/>
    <property type="match status" value="1"/>
</dbReference>
<dbReference type="GO" id="GO:0004069">
    <property type="term" value="F:L-aspartate:2-oxoglutarate aminotransferase activity"/>
    <property type="evidence" value="ECO:0007669"/>
    <property type="project" value="UniProtKB-EC"/>
</dbReference>
<evidence type="ECO:0000313" key="10">
    <source>
        <dbReference type="EMBL" id="AVO45659.1"/>
    </source>
</evidence>
<name>A0A2S0NBW3_9HYPH</name>
<dbReference type="AlphaFoldDB" id="A0A2S0NBW3"/>
<dbReference type="EMBL" id="CP027668">
    <property type="protein sequence ID" value="AVO45659.1"/>
    <property type="molecule type" value="Genomic_DNA"/>
</dbReference>
<proteinExistence type="inferred from homology"/>
<reference evidence="10 11" key="1">
    <citation type="submission" date="2018-03" db="EMBL/GenBank/DDBJ databases">
        <title>Genome sequencing of Phreatobacter sp.</title>
        <authorList>
            <person name="Kim S.-J."/>
            <person name="Heo J."/>
            <person name="Kwon S.-W."/>
        </authorList>
    </citation>
    <scope>NUCLEOTIDE SEQUENCE [LARGE SCALE GENOMIC DNA]</scope>
    <source>
        <strain evidence="10 11">S-12</strain>
    </source>
</reference>
<evidence type="ECO:0000256" key="5">
    <source>
        <dbReference type="ARBA" id="ARBA00022679"/>
    </source>
</evidence>